<gene>
    <name evidence="2" type="ORF">M427DRAFT_60220</name>
</gene>
<reference evidence="2 3" key="1">
    <citation type="journal article" date="2015" name="Genome Biol. Evol.">
        <title>Phylogenomic analyses indicate that early fungi evolved digesting cell walls of algal ancestors of land plants.</title>
        <authorList>
            <person name="Chang Y."/>
            <person name="Wang S."/>
            <person name="Sekimoto S."/>
            <person name="Aerts A.L."/>
            <person name="Choi C."/>
            <person name="Clum A."/>
            <person name="LaButti K.M."/>
            <person name="Lindquist E.A."/>
            <person name="Yee Ngan C."/>
            <person name="Ohm R.A."/>
            <person name="Salamov A.A."/>
            <person name="Grigoriev I.V."/>
            <person name="Spatafora J.W."/>
            <person name="Berbee M.L."/>
        </authorList>
    </citation>
    <scope>NUCLEOTIDE SEQUENCE [LARGE SCALE GENOMIC DNA]</scope>
    <source>
        <strain evidence="2 3">JEL478</strain>
    </source>
</reference>
<feature type="region of interest" description="Disordered" evidence="1">
    <location>
        <begin position="59"/>
        <end position="82"/>
    </location>
</feature>
<dbReference type="EMBL" id="KQ965796">
    <property type="protein sequence ID" value="KXS11772.1"/>
    <property type="molecule type" value="Genomic_DNA"/>
</dbReference>
<evidence type="ECO:0000256" key="1">
    <source>
        <dbReference type="SAM" id="MobiDB-lite"/>
    </source>
</evidence>
<dbReference type="AlphaFoldDB" id="A0A139A4M8"/>
<evidence type="ECO:0000313" key="2">
    <source>
        <dbReference type="EMBL" id="KXS11772.1"/>
    </source>
</evidence>
<evidence type="ECO:0000313" key="3">
    <source>
        <dbReference type="Proteomes" id="UP000070544"/>
    </source>
</evidence>
<name>A0A139A4M8_GONPJ</name>
<keyword evidence="3" id="KW-1185">Reference proteome</keyword>
<accession>A0A139A4M8</accession>
<dbReference type="Proteomes" id="UP000070544">
    <property type="component" value="Unassembled WGS sequence"/>
</dbReference>
<sequence length="82" mass="9126">MYRNKEEGVEALQYLGDAQAIFVTRKLWNEVEGHECGPQAFVQSMRCLCCGSRITIGPHPPIAPRLSYPTSPRARSSFLAST</sequence>
<feature type="compositionally biased region" description="Polar residues" evidence="1">
    <location>
        <begin position="68"/>
        <end position="82"/>
    </location>
</feature>
<proteinExistence type="predicted"/>
<protein>
    <submittedName>
        <fullName evidence="2">Uncharacterized protein</fullName>
    </submittedName>
</protein>
<organism evidence="2 3">
    <name type="scientific">Gonapodya prolifera (strain JEL478)</name>
    <name type="common">Monoblepharis prolifera</name>
    <dbReference type="NCBI Taxonomy" id="1344416"/>
    <lineage>
        <taxon>Eukaryota</taxon>
        <taxon>Fungi</taxon>
        <taxon>Fungi incertae sedis</taxon>
        <taxon>Chytridiomycota</taxon>
        <taxon>Chytridiomycota incertae sedis</taxon>
        <taxon>Monoblepharidomycetes</taxon>
        <taxon>Monoblepharidales</taxon>
        <taxon>Gonapodyaceae</taxon>
        <taxon>Gonapodya</taxon>
    </lineage>
</organism>